<sequence length="89" mass="9555">MFDFTRDSLLPFRADRQGSREGMGWSNVSGGRRLGLFADTVFAGVPLMWLAGGAGAAPAVAAFGSGVWRWAWLGMLAAFLGISKLSKFR</sequence>
<evidence type="ECO:0000313" key="2">
    <source>
        <dbReference type="EMBL" id="KAG8059576.1"/>
    </source>
</evidence>
<dbReference type="AlphaFoldDB" id="A0A8J5RS28"/>
<accession>A0A8J5RS28</accession>
<dbReference type="EMBL" id="JAAALK010000287">
    <property type="protein sequence ID" value="KAG8059576.1"/>
    <property type="molecule type" value="Genomic_DNA"/>
</dbReference>
<keyword evidence="3" id="KW-1185">Reference proteome</keyword>
<feature type="transmembrane region" description="Helical" evidence="1">
    <location>
        <begin position="41"/>
        <end position="61"/>
    </location>
</feature>
<keyword evidence="1" id="KW-0472">Membrane</keyword>
<protein>
    <submittedName>
        <fullName evidence="2">Uncharacterized protein</fullName>
    </submittedName>
</protein>
<keyword evidence="1" id="KW-0812">Transmembrane</keyword>
<dbReference type="Proteomes" id="UP000729402">
    <property type="component" value="Unassembled WGS sequence"/>
</dbReference>
<comment type="caution">
    <text evidence="2">The sequence shown here is derived from an EMBL/GenBank/DDBJ whole genome shotgun (WGS) entry which is preliminary data.</text>
</comment>
<evidence type="ECO:0000256" key="1">
    <source>
        <dbReference type="SAM" id="Phobius"/>
    </source>
</evidence>
<name>A0A8J5RS28_ZIZPA</name>
<evidence type="ECO:0000313" key="3">
    <source>
        <dbReference type="Proteomes" id="UP000729402"/>
    </source>
</evidence>
<reference evidence="2" key="2">
    <citation type="submission" date="2021-02" db="EMBL/GenBank/DDBJ databases">
        <authorList>
            <person name="Kimball J.A."/>
            <person name="Haas M.W."/>
            <person name="Macchietto M."/>
            <person name="Kono T."/>
            <person name="Duquette J."/>
            <person name="Shao M."/>
        </authorList>
    </citation>
    <scope>NUCLEOTIDE SEQUENCE</scope>
    <source>
        <tissue evidence="2">Fresh leaf tissue</tissue>
    </source>
</reference>
<proteinExistence type="predicted"/>
<reference evidence="2" key="1">
    <citation type="journal article" date="2021" name="bioRxiv">
        <title>Whole Genome Assembly and Annotation of Northern Wild Rice, Zizania palustris L., Supports a Whole Genome Duplication in the Zizania Genus.</title>
        <authorList>
            <person name="Haas M."/>
            <person name="Kono T."/>
            <person name="Macchietto M."/>
            <person name="Millas R."/>
            <person name="McGilp L."/>
            <person name="Shao M."/>
            <person name="Duquette J."/>
            <person name="Hirsch C.N."/>
            <person name="Kimball J."/>
        </authorList>
    </citation>
    <scope>NUCLEOTIDE SEQUENCE</scope>
    <source>
        <tissue evidence="2">Fresh leaf tissue</tissue>
    </source>
</reference>
<gene>
    <name evidence="2" type="ORF">GUJ93_ZPchr0002g24474</name>
</gene>
<keyword evidence="1" id="KW-1133">Transmembrane helix</keyword>
<organism evidence="2 3">
    <name type="scientific">Zizania palustris</name>
    <name type="common">Northern wild rice</name>
    <dbReference type="NCBI Taxonomy" id="103762"/>
    <lineage>
        <taxon>Eukaryota</taxon>
        <taxon>Viridiplantae</taxon>
        <taxon>Streptophyta</taxon>
        <taxon>Embryophyta</taxon>
        <taxon>Tracheophyta</taxon>
        <taxon>Spermatophyta</taxon>
        <taxon>Magnoliopsida</taxon>
        <taxon>Liliopsida</taxon>
        <taxon>Poales</taxon>
        <taxon>Poaceae</taxon>
        <taxon>BOP clade</taxon>
        <taxon>Oryzoideae</taxon>
        <taxon>Oryzeae</taxon>
        <taxon>Zizaniinae</taxon>
        <taxon>Zizania</taxon>
    </lineage>
</organism>
<feature type="transmembrane region" description="Helical" evidence="1">
    <location>
        <begin position="67"/>
        <end position="85"/>
    </location>
</feature>